<feature type="compositionally biased region" description="Basic and acidic residues" evidence="1">
    <location>
        <begin position="56"/>
        <end position="68"/>
    </location>
</feature>
<sequence length="184" mass="20329">LYPFEARYWRCYAVALHRAGREQTALQACQAALTLDASSKPAQTHLKALDEAVASRPEDESLEPRDEPTGLSMQDGRPLPLSPSTFPLPPEPETDTNEVLEPTVVSPPPLPSNEVTEIMEAPTREVTKTAIIKRRPTEPSDGPTRMEGTQTAIIRRRRGHRLVEATSDEVLDNFFESGEDPSDA</sequence>
<name>A0A382RGD2_9ZZZZ</name>
<reference evidence="2" key="1">
    <citation type="submission" date="2018-05" db="EMBL/GenBank/DDBJ databases">
        <authorList>
            <person name="Lanie J.A."/>
            <person name="Ng W.-L."/>
            <person name="Kazmierczak K.M."/>
            <person name="Andrzejewski T.M."/>
            <person name="Davidsen T.M."/>
            <person name="Wayne K.J."/>
            <person name="Tettelin H."/>
            <person name="Glass J.I."/>
            <person name="Rusch D."/>
            <person name="Podicherti R."/>
            <person name="Tsui H.-C.T."/>
            <person name="Winkler M.E."/>
        </authorList>
    </citation>
    <scope>NUCLEOTIDE SEQUENCE</scope>
</reference>
<evidence type="ECO:0000256" key="1">
    <source>
        <dbReference type="SAM" id="MobiDB-lite"/>
    </source>
</evidence>
<proteinExistence type="predicted"/>
<protein>
    <submittedName>
        <fullName evidence="2">Uncharacterized protein</fullName>
    </submittedName>
</protein>
<dbReference type="EMBL" id="UINC01121524">
    <property type="protein sequence ID" value="SVC96753.1"/>
    <property type="molecule type" value="Genomic_DNA"/>
</dbReference>
<dbReference type="AlphaFoldDB" id="A0A382RGD2"/>
<organism evidence="2">
    <name type="scientific">marine metagenome</name>
    <dbReference type="NCBI Taxonomy" id="408172"/>
    <lineage>
        <taxon>unclassified sequences</taxon>
        <taxon>metagenomes</taxon>
        <taxon>ecological metagenomes</taxon>
    </lineage>
</organism>
<accession>A0A382RGD2</accession>
<feature type="region of interest" description="Disordered" evidence="1">
    <location>
        <begin position="51"/>
        <end position="114"/>
    </location>
</feature>
<evidence type="ECO:0000313" key="2">
    <source>
        <dbReference type="EMBL" id="SVC96753.1"/>
    </source>
</evidence>
<gene>
    <name evidence="2" type="ORF">METZ01_LOCUS349607</name>
</gene>
<feature type="non-terminal residue" evidence="2">
    <location>
        <position position="1"/>
    </location>
</feature>